<dbReference type="GO" id="GO:0000976">
    <property type="term" value="F:transcription cis-regulatory region binding"/>
    <property type="evidence" value="ECO:0007669"/>
    <property type="project" value="TreeGrafter"/>
</dbReference>
<dbReference type="OrthoDB" id="691673at2759"/>
<dbReference type="Pfam" id="PF13837">
    <property type="entry name" value="Myb_DNA-bind_4"/>
    <property type="match status" value="1"/>
</dbReference>
<sequence length="421" mass="48051">MDDSEDDAGYPPNLHPPKPRHYFPSSSSSAPRPKTRIRNPPPPSHFGRGYDDATDDDEEDEAEEEEEQNYMDQPVDDDEDDDGDGHRRTRNYGDDDDDDDSSSESRGKRRRIDKLALGFELAPRLRAAAPPKPLARTSPPDWSEDSTFVLLDAWGDRYRQNGRKSLRSDEWNEVAKKVSHASKVVRSDAQCRNRVDTLKKKYKKEKASIMAHGNAGSKWVFFKKMDALMSSPSPPPLTARQQPPPPPPPPRLPCGVDAGEYVFASSSVYRNGYSGNNEMRDSPGDSGSEDDGDEENDSDGLPPQRENICSDSSFKMLAESIQKFGEVYEKMENHKRQQMAELERMRKEFQRDLEVQKRQILERVQEEIAKLREEQVEEDDDEDLEDRDEDNNDGDDGGSAENLSRERMQVIFQMDMSLKWT</sequence>
<reference evidence="3" key="1">
    <citation type="submission" date="2022-05" db="EMBL/GenBank/DDBJ databases">
        <title>The Musa troglodytarum L. genome provides insights into the mechanism of non-climacteric behaviour and enrichment of carotenoids.</title>
        <authorList>
            <person name="Wang J."/>
        </authorList>
    </citation>
    <scope>NUCLEOTIDE SEQUENCE</scope>
    <source>
        <tissue evidence="3">Leaf</tissue>
    </source>
</reference>
<feature type="compositionally biased region" description="Pro residues" evidence="1">
    <location>
        <begin position="232"/>
        <end position="252"/>
    </location>
</feature>
<dbReference type="PANTHER" id="PTHR31307">
    <property type="entry name" value="TRIHELIX TRANSCRIPTION FACTOR ASIL2"/>
    <property type="match status" value="1"/>
</dbReference>
<keyword evidence="4" id="KW-1185">Reference proteome</keyword>
<dbReference type="PANTHER" id="PTHR31307:SF6">
    <property type="entry name" value="OS01G0718900 PROTEIN"/>
    <property type="match status" value="1"/>
</dbReference>
<dbReference type="InterPro" id="IPR044822">
    <property type="entry name" value="Myb_DNA-bind_4"/>
</dbReference>
<feature type="region of interest" description="Disordered" evidence="1">
    <location>
        <begin position="124"/>
        <end position="143"/>
    </location>
</feature>
<organism evidence="3 4">
    <name type="scientific">Musa troglodytarum</name>
    <name type="common">fe'i banana</name>
    <dbReference type="NCBI Taxonomy" id="320322"/>
    <lineage>
        <taxon>Eukaryota</taxon>
        <taxon>Viridiplantae</taxon>
        <taxon>Streptophyta</taxon>
        <taxon>Embryophyta</taxon>
        <taxon>Tracheophyta</taxon>
        <taxon>Spermatophyta</taxon>
        <taxon>Magnoliopsida</taxon>
        <taxon>Liliopsida</taxon>
        <taxon>Zingiberales</taxon>
        <taxon>Musaceae</taxon>
        <taxon>Musa</taxon>
    </lineage>
</organism>
<name>A0A9E7HRM6_9LILI</name>
<evidence type="ECO:0000313" key="4">
    <source>
        <dbReference type="Proteomes" id="UP001055439"/>
    </source>
</evidence>
<evidence type="ECO:0000259" key="2">
    <source>
        <dbReference type="Pfam" id="PF13837"/>
    </source>
</evidence>
<feature type="compositionally biased region" description="Acidic residues" evidence="1">
    <location>
        <begin position="287"/>
        <end position="298"/>
    </location>
</feature>
<accession>A0A9E7HRM6</accession>
<dbReference type="GO" id="GO:0005634">
    <property type="term" value="C:nucleus"/>
    <property type="evidence" value="ECO:0007669"/>
    <property type="project" value="TreeGrafter"/>
</dbReference>
<dbReference type="Gene3D" id="1.10.10.60">
    <property type="entry name" value="Homeodomain-like"/>
    <property type="match status" value="1"/>
</dbReference>
<feature type="region of interest" description="Disordered" evidence="1">
    <location>
        <begin position="371"/>
        <end position="408"/>
    </location>
</feature>
<gene>
    <name evidence="3" type="ORF">MUK42_17369</name>
</gene>
<feature type="compositionally biased region" description="Acidic residues" evidence="1">
    <location>
        <begin position="52"/>
        <end position="83"/>
    </location>
</feature>
<dbReference type="InterPro" id="IPR044823">
    <property type="entry name" value="ASIL1/2-like"/>
</dbReference>
<feature type="compositionally biased region" description="Acidic residues" evidence="1">
    <location>
        <begin position="375"/>
        <end position="398"/>
    </location>
</feature>
<feature type="region of interest" description="Disordered" evidence="1">
    <location>
        <begin position="1"/>
        <end position="115"/>
    </location>
</feature>
<dbReference type="EMBL" id="CP097510">
    <property type="protein sequence ID" value="URE35192.1"/>
    <property type="molecule type" value="Genomic_DNA"/>
</dbReference>
<feature type="region of interest" description="Disordered" evidence="1">
    <location>
        <begin position="230"/>
        <end position="257"/>
    </location>
</feature>
<evidence type="ECO:0000313" key="3">
    <source>
        <dbReference type="EMBL" id="URE35192.1"/>
    </source>
</evidence>
<feature type="domain" description="Myb/SANT-like DNA-binding" evidence="2">
    <location>
        <begin position="141"/>
        <end position="228"/>
    </location>
</feature>
<protein>
    <submittedName>
        <fullName evidence="3">Alcohol dehydrogenase transcription factor Myb/SANT-like</fullName>
    </submittedName>
</protein>
<dbReference type="Proteomes" id="UP001055439">
    <property type="component" value="Chromosome 8"/>
</dbReference>
<feature type="region of interest" description="Disordered" evidence="1">
    <location>
        <begin position="270"/>
        <end position="312"/>
    </location>
</feature>
<evidence type="ECO:0000256" key="1">
    <source>
        <dbReference type="SAM" id="MobiDB-lite"/>
    </source>
</evidence>
<proteinExistence type="predicted"/>
<dbReference type="AlphaFoldDB" id="A0A9E7HRM6"/>